<evidence type="ECO:0000313" key="1">
    <source>
        <dbReference type="EMBL" id="AEI96303.1"/>
    </source>
</evidence>
<organism evidence="1 2">
    <name type="scientific">Roseobacter litoralis (strain ATCC 49566 / DSM 6996 / JCM 21268 / NBRC 15278 / OCh 149)</name>
    <dbReference type="NCBI Taxonomy" id="391595"/>
    <lineage>
        <taxon>Bacteria</taxon>
        <taxon>Pseudomonadati</taxon>
        <taxon>Pseudomonadota</taxon>
        <taxon>Alphaproteobacteria</taxon>
        <taxon>Rhodobacterales</taxon>
        <taxon>Roseobacteraceae</taxon>
        <taxon>Roseobacter</taxon>
    </lineage>
</organism>
<dbReference type="EMBL" id="CP002623">
    <property type="protein sequence ID" value="AEI96303.1"/>
    <property type="molecule type" value="Genomic_DNA"/>
</dbReference>
<accession>F7ZJ58</accession>
<protein>
    <submittedName>
        <fullName evidence="1">Uncharacterized protein</fullName>
    </submittedName>
</protein>
<dbReference type="Proteomes" id="UP000001353">
    <property type="component" value="Chromosome"/>
</dbReference>
<dbReference type="HOGENOM" id="CLU_2737541_0_0_5"/>
<name>F7ZJ58_ROSLO</name>
<gene>
    <name evidence="1" type="ordered locus">RLO149_c044130</name>
</gene>
<keyword evidence="2" id="KW-1185">Reference proteome</keyword>
<reference evidence="1 2" key="1">
    <citation type="journal article" date="2011" name="BMC Genomics">
        <title>Comparative genome analysis and genome-guided physiological analysis of Roseobacter litoralis.</title>
        <authorList>
            <person name="Kalhoefer D."/>
            <person name="Thole S."/>
            <person name="Voget S."/>
            <person name="Lehmann R."/>
            <person name="Liesegang H."/>
            <person name="Wollher A."/>
            <person name="Daniel R."/>
            <person name="Simon M."/>
            <person name="Brinkhoff T."/>
        </authorList>
    </citation>
    <scope>NUCLEOTIDE SEQUENCE [LARGE SCALE GENOMIC DNA]</scope>
    <source>
        <strain evidence="2">ATCC 49566 / DSM 6996 / JCM 21268 / NBRC 15278 / OCh 149</strain>
    </source>
</reference>
<dbReference type="AlphaFoldDB" id="F7ZJ58"/>
<evidence type="ECO:0000313" key="2">
    <source>
        <dbReference type="Proteomes" id="UP000001353"/>
    </source>
</evidence>
<sequence length="71" mass="8202">MLPHFATLYSNKQATACWRYRLISKQAIALEGLLCTRHFSMCDIRHVLIKVLTNTNDNFFCRIVPLETASD</sequence>
<dbReference type="KEGG" id="rli:RLO149_c044130"/>
<proteinExistence type="predicted"/>